<dbReference type="GO" id="GO:0000779">
    <property type="term" value="C:condensed chromosome, centromeric region"/>
    <property type="evidence" value="ECO:0007669"/>
    <property type="project" value="TreeGrafter"/>
</dbReference>
<gene>
    <name evidence="9" type="ORF">NDU88_005710</name>
</gene>
<evidence type="ECO:0000256" key="2">
    <source>
        <dbReference type="ARBA" id="ARBA00004286"/>
    </source>
</evidence>
<evidence type="ECO:0000256" key="6">
    <source>
        <dbReference type="SAM" id="MobiDB-lite"/>
    </source>
</evidence>
<keyword evidence="10" id="KW-1185">Reference proteome</keyword>
<reference evidence="9" key="1">
    <citation type="journal article" date="2022" name="bioRxiv">
        <title>Sequencing and chromosome-scale assembly of the giantPleurodeles waltlgenome.</title>
        <authorList>
            <person name="Brown T."/>
            <person name="Elewa A."/>
            <person name="Iarovenko S."/>
            <person name="Subramanian E."/>
            <person name="Araus A.J."/>
            <person name="Petzold A."/>
            <person name="Susuki M."/>
            <person name="Suzuki K.-i.T."/>
            <person name="Hayashi T."/>
            <person name="Toyoda A."/>
            <person name="Oliveira C."/>
            <person name="Osipova E."/>
            <person name="Leigh N.D."/>
            <person name="Simon A."/>
            <person name="Yun M.H."/>
        </authorList>
    </citation>
    <scope>NUCLEOTIDE SEQUENCE</scope>
    <source>
        <strain evidence="9">20211129_DDA</strain>
        <tissue evidence="9">Liver</tissue>
    </source>
</reference>
<sequence>MGLWFERATEFLNTAELESDHSLMVLVEHFYDTSVALCNYKEGIQQLLDSFILRLGFLATHKKRAHHLRVEALKTLNSIMSLVPWEKRCRFCSSEELYSLTEDLAKAIAQAGDYEIQVGISEALCRMVKKKDRNVLVHKWFDDKAMVEAFKEINVKEFETDCRKFLNDLNKGLGDKRSVYTFPCIAAFADLDELKKPADSNLEKFWIDFNIGSQSITFLIDNSAGSLWDTVTLAKDEVNVYSLKEVEDQKVLIFNLKNSQRIHSNLVTKVKILFEPQFDIEGVLFMVFGDRNMHHPAPEIKMEPIESLSFDGKKLEIALETNETTFTEWKRKQLNTDKIDSASDILSSQLSDYSLAVMASSSTPSTHTSQRVTESQEITVESGPETIPDISVSAPLLMSDESCKGPTEVFQTLDVVYEEPPKNGMSDRTKKRKNNSEKQAENANSDKARVSPVIEIVDEQFSKNGKHERIKRRKSSSEKHLENAGEQPIDVTTDSEIIYEELSKNCTPERAQRKKSSSKNTTNSKKISDTYDIEHIFDSPSSDKVSEAKQKILGQAGSSKRKKESSRLKDGSSNTGKRVESLLSSTDENFGRNHTKLPSNYREHLFSDTNDDIASNGSEKSWILEHKKTVSKSADYTRKKPRTRSRAKVLPLSSPSGAEDSQRKNTDVILKSTPILEPRLKKGGGNATKLKYSGAALQGISPLLTPQDSTLKSGTGRSIQSDDLQPDDDLMYGPSSPNYSEAFDDVPKKQSFKTSTALHESGIVIQDENNESKQELPGGSLNKYSPLRDDLTNTQTPEINLQPRKLFSSEEKTKEGKMLAEPEDLDADEEECSDSSVIAAFENFSKDLKHKFWSRYKRMEMRAQKTLKTSEQHVSTLLKKVHHCRLSKLDNFRTIVVQELDSFEKETQVLKGLEKATLEFWKEQSEKVNLFCDIQHQRLQSVGTRLEDSTKSFTEVLQQTTNIYALFPSFCSVSLCHNFLASSAQAHCLCRPDLLLVLSGV</sequence>
<feature type="region of interest" description="Disordered" evidence="6">
    <location>
        <begin position="553"/>
        <end position="597"/>
    </location>
</feature>
<evidence type="ECO:0000256" key="4">
    <source>
        <dbReference type="ARBA" id="ARBA00022454"/>
    </source>
</evidence>
<dbReference type="Pfam" id="PF18584">
    <property type="entry name" value="SYCP2_SLD"/>
    <property type="match status" value="1"/>
</dbReference>
<proteinExistence type="inferred from homology"/>
<dbReference type="InterPro" id="IPR040560">
    <property type="entry name" value="SYCP2_SLD"/>
</dbReference>
<dbReference type="GO" id="GO:0000800">
    <property type="term" value="C:lateral element"/>
    <property type="evidence" value="ECO:0007669"/>
    <property type="project" value="TreeGrafter"/>
</dbReference>
<feature type="compositionally biased region" description="Basic and acidic residues" evidence="6">
    <location>
        <begin position="419"/>
        <end position="449"/>
    </location>
</feature>
<dbReference type="InterPro" id="IPR024835">
    <property type="entry name" value="SYCP2-like"/>
</dbReference>
<feature type="domain" description="Synaptonemal complex protein 2 armadillo-repeat-like" evidence="7">
    <location>
        <begin position="3"/>
        <end position="86"/>
    </location>
</feature>
<dbReference type="PANTHER" id="PTHR15607">
    <property type="entry name" value="SYNAPTONEMAL COMPLEX PROTEIN-RELATED"/>
    <property type="match status" value="1"/>
</dbReference>
<feature type="region of interest" description="Disordered" evidence="6">
    <location>
        <begin position="632"/>
        <end position="665"/>
    </location>
</feature>
<organism evidence="9 10">
    <name type="scientific">Pleurodeles waltl</name>
    <name type="common">Iberian ribbed newt</name>
    <dbReference type="NCBI Taxonomy" id="8319"/>
    <lineage>
        <taxon>Eukaryota</taxon>
        <taxon>Metazoa</taxon>
        <taxon>Chordata</taxon>
        <taxon>Craniata</taxon>
        <taxon>Vertebrata</taxon>
        <taxon>Euteleostomi</taxon>
        <taxon>Amphibia</taxon>
        <taxon>Batrachia</taxon>
        <taxon>Caudata</taxon>
        <taxon>Salamandroidea</taxon>
        <taxon>Salamandridae</taxon>
        <taxon>Pleurodelinae</taxon>
        <taxon>Pleurodeles</taxon>
    </lineage>
</organism>
<feature type="compositionally biased region" description="Basic residues" evidence="6">
    <location>
        <begin position="464"/>
        <end position="474"/>
    </location>
</feature>
<feature type="compositionally biased region" description="Polar residues" evidence="6">
    <location>
        <begin position="571"/>
        <end position="588"/>
    </location>
</feature>
<keyword evidence="5" id="KW-0539">Nucleus</keyword>
<accession>A0AAV7VLY5</accession>
<dbReference type="EMBL" id="JANPWB010000003">
    <property type="protein sequence ID" value="KAJ1201906.1"/>
    <property type="molecule type" value="Genomic_DNA"/>
</dbReference>
<evidence type="ECO:0000313" key="9">
    <source>
        <dbReference type="EMBL" id="KAJ1201906.1"/>
    </source>
</evidence>
<comment type="similarity">
    <text evidence="3">Belongs to the SYCP2 family.</text>
</comment>
<feature type="compositionally biased region" description="Polar residues" evidence="6">
    <location>
        <begin position="704"/>
        <end position="723"/>
    </location>
</feature>
<dbReference type="InterPro" id="IPR041322">
    <property type="entry name" value="SYCP2_ARLD"/>
</dbReference>
<evidence type="ECO:0000259" key="7">
    <source>
        <dbReference type="Pfam" id="PF18581"/>
    </source>
</evidence>
<protein>
    <recommendedName>
        <fullName evidence="11">Synaptonemal complex protein 2-like</fullName>
    </recommendedName>
</protein>
<feature type="domain" description="Synaptonemal complex protein 2 Spt16M-like" evidence="8">
    <location>
        <begin position="179"/>
        <end position="289"/>
    </location>
</feature>
<name>A0AAV7VLY5_PLEWA</name>
<dbReference type="Proteomes" id="UP001066276">
    <property type="component" value="Chromosome 2_1"/>
</dbReference>
<evidence type="ECO:0000313" key="10">
    <source>
        <dbReference type="Proteomes" id="UP001066276"/>
    </source>
</evidence>
<dbReference type="Pfam" id="PF18581">
    <property type="entry name" value="SYCP2_ARLD"/>
    <property type="match status" value="1"/>
</dbReference>
<feature type="region of interest" description="Disordered" evidence="6">
    <location>
        <begin position="417"/>
        <end position="526"/>
    </location>
</feature>
<feature type="compositionally biased region" description="Basic and acidic residues" evidence="6">
    <location>
        <begin position="807"/>
        <end position="820"/>
    </location>
</feature>
<feature type="region of interest" description="Disordered" evidence="6">
    <location>
        <begin position="704"/>
        <end position="744"/>
    </location>
</feature>
<dbReference type="AlphaFoldDB" id="A0AAV7VLY5"/>
<feature type="region of interest" description="Disordered" evidence="6">
    <location>
        <begin position="361"/>
        <end position="390"/>
    </location>
</feature>
<keyword evidence="4" id="KW-0158">Chromosome</keyword>
<evidence type="ECO:0008006" key="11">
    <source>
        <dbReference type="Google" id="ProtNLM"/>
    </source>
</evidence>
<evidence type="ECO:0000256" key="5">
    <source>
        <dbReference type="ARBA" id="ARBA00023242"/>
    </source>
</evidence>
<evidence type="ECO:0000256" key="1">
    <source>
        <dbReference type="ARBA" id="ARBA00004123"/>
    </source>
</evidence>
<evidence type="ECO:0000256" key="3">
    <source>
        <dbReference type="ARBA" id="ARBA00007960"/>
    </source>
</evidence>
<comment type="caution">
    <text evidence="9">The sequence shown here is derived from an EMBL/GenBank/DDBJ whole genome shotgun (WGS) entry which is preliminary data.</text>
</comment>
<feature type="compositionally biased region" description="Polar residues" evidence="6">
    <location>
        <begin position="361"/>
        <end position="379"/>
    </location>
</feature>
<feature type="region of interest" description="Disordered" evidence="6">
    <location>
        <begin position="762"/>
        <end position="828"/>
    </location>
</feature>
<comment type="subcellular location">
    <subcellularLocation>
        <location evidence="2">Chromosome</location>
    </subcellularLocation>
    <subcellularLocation>
        <location evidence="1">Nucleus</location>
    </subcellularLocation>
</comment>
<dbReference type="PANTHER" id="PTHR15607:SF14">
    <property type="entry name" value="SYNAPTONEMAL COMPLEX PROTEIN 2-LIKE"/>
    <property type="match status" value="1"/>
</dbReference>
<evidence type="ECO:0000259" key="8">
    <source>
        <dbReference type="Pfam" id="PF18584"/>
    </source>
</evidence>
<dbReference type="GO" id="GO:0140013">
    <property type="term" value="P:meiotic nuclear division"/>
    <property type="evidence" value="ECO:0007669"/>
    <property type="project" value="TreeGrafter"/>
</dbReference>